<dbReference type="HOGENOM" id="CLU_3255993_0_0_10"/>
<gene>
    <name evidence="2" type="ORF">HMPREF0673_00719</name>
</gene>
<evidence type="ECO:0000313" key="2">
    <source>
        <dbReference type="EMBL" id="EHJ41442.1"/>
    </source>
</evidence>
<keyword evidence="1" id="KW-0812">Transmembrane</keyword>
<keyword evidence="1" id="KW-1133">Transmembrane helix</keyword>
<evidence type="ECO:0000256" key="1">
    <source>
        <dbReference type="SAM" id="Phobius"/>
    </source>
</evidence>
<accession>G6AVS9</accession>
<dbReference type="EMBL" id="AFZZ01000068">
    <property type="protein sequence ID" value="EHJ41442.1"/>
    <property type="molecule type" value="Genomic_DNA"/>
</dbReference>
<reference evidence="2 3" key="1">
    <citation type="submission" date="2011-08" db="EMBL/GenBank/DDBJ databases">
        <authorList>
            <person name="Weinstock G."/>
            <person name="Sodergren E."/>
            <person name="Clifton S."/>
            <person name="Fulton L."/>
            <person name="Fulton B."/>
            <person name="Courtney L."/>
            <person name="Fronick C."/>
            <person name="Harrison M."/>
            <person name="Strong C."/>
            <person name="Farmer C."/>
            <person name="Delahaunty K."/>
            <person name="Markovic C."/>
            <person name="Hall O."/>
            <person name="Minx P."/>
            <person name="Tomlinson C."/>
            <person name="Mitreva M."/>
            <person name="Hou S."/>
            <person name="Chen J."/>
            <person name="Wollam A."/>
            <person name="Pepin K.H."/>
            <person name="Johnson M."/>
            <person name="Bhonagiri V."/>
            <person name="Zhang X."/>
            <person name="Suruliraj S."/>
            <person name="Warren W."/>
            <person name="Chinwalla A."/>
            <person name="Mardis E.R."/>
            <person name="Wilson R.K."/>
        </authorList>
    </citation>
    <scope>NUCLEOTIDE SEQUENCE [LARGE SCALE GENOMIC DNA]</scope>
    <source>
        <strain evidence="2 3">DSM 18206</strain>
    </source>
</reference>
<feature type="transmembrane region" description="Helical" evidence="1">
    <location>
        <begin position="22"/>
        <end position="41"/>
    </location>
</feature>
<name>G6AVS9_9BACT</name>
<comment type="caution">
    <text evidence="2">The sequence shown here is derived from an EMBL/GenBank/DDBJ whole genome shotgun (WGS) entry which is preliminary data.</text>
</comment>
<proteinExistence type="predicted"/>
<organism evidence="2 3">
    <name type="scientific">Leyella stercorea DSM 18206</name>
    <dbReference type="NCBI Taxonomy" id="1002367"/>
    <lineage>
        <taxon>Bacteria</taxon>
        <taxon>Pseudomonadati</taxon>
        <taxon>Bacteroidota</taxon>
        <taxon>Bacteroidia</taxon>
        <taxon>Bacteroidales</taxon>
        <taxon>Prevotellaceae</taxon>
        <taxon>Leyella</taxon>
    </lineage>
</organism>
<dbReference type="AlphaFoldDB" id="G6AVS9"/>
<keyword evidence="1" id="KW-0472">Membrane</keyword>
<sequence>MLKVGQADDGNSSSLMSSYCRFVFVVSLTVKFFLYSICVHIW</sequence>
<evidence type="ECO:0000313" key="3">
    <source>
        <dbReference type="Proteomes" id="UP000004407"/>
    </source>
</evidence>
<dbReference type="Proteomes" id="UP000004407">
    <property type="component" value="Unassembled WGS sequence"/>
</dbReference>
<protein>
    <submittedName>
        <fullName evidence="2">Uncharacterized protein</fullName>
    </submittedName>
</protein>